<proteinExistence type="predicted"/>
<organism evidence="2 3">
    <name type="scientific">Meridianimarinicoccus marinus</name>
    <dbReference type="NCBI Taxonomy" id="3231483"/>
    <lineage>
        <taxon>Bacteria</taxon>
        <taxon>Pseudomonadati</taxon>
        <taxon>Pseudomonadota</taxon>
        <taxon>Alphaproteobacteria</taxon>
        <taxon>Rhodobacterales</taxon>
        <taxon>Paracoccaceae</taxon>
        <taxon>Meridianimarinicoccus</taxon>
    </lineage>
</organism>
<keyword evidence="1" id="KW-0175">Coiled coil</keyword>
<feature type="coiled-coil region" evidence="1">
    <location>
        <begin position="125"/>
        <end position="162"/>
    </location>
</feature>
<evidence type="ECO:0000313" key="2">
    <source>
        <dbReference type="EMBL" id="MEV8466733.1"/>
    </source>
</evidence>
<dbReference type="EMBL" id="JBFBVU010000007">
    <property type="protein sequence ID" value="MEV8466733.1"/>
    <property type="molecule type" value="Genomic_DNA"/>
</dbReference>
<accession>A0ABV3L5I2</accession>
<reference evidence="2 3" key="1">
    <citation type="submission" date="2024-07" db="EMBL/GenBank/DDBJ databases">
        <authorList>
            <person name="Kang M."/>
        </authorList>
    </citation>
    <scope>NUCLEOTIDE SEQUENCE [LARGE SCALE GENOMIC DNA]</scope>
    <source>
        <strain evidence="2 3">DFM31</strain>
    </source>
</reference>
<evidence type="ECO:0000313" key="3">
    <source>
        <dbReference type="Proteomes" id="UP001553161"/>
    </source>
</evidence>
<gene>
    <name evidence="2" type="ORF">AB0T83_08080</name>
</gene>
<sequence length="209" mass="22070">MTEISELEHRLADALGRMRLAHQSTRKALADALNRVAELEAAAQAQPAAASAGDAGDIAALQAEIEATRAQLALRDTDLEEERGQVATLVQQIETDRAALQSAQTELTALKAADRLSGVQANGQAEEVQERIGALEAIVGQLQKANAQLRQNNVLLRQAMAQGSGDSALFDDSLTAEIESLKAARAADRAEIDSVLAALQPLIEETADA</sequence>
<dbReference type="RefSeq" id="WP_366192523.1">
    <property type="nucleotide sequence ID" value="NZ_JBFBVU010000007.1"/>
</dbReference>
<dbReference type="Gene3D" id="1.10.287.1490">
    <property type="match status" value="1"/>
</dbReference>
<evidence type="ECO:0000256" key="1">
    <source>
        <dbReference type="SAM" id="Coils"/>
    </source>
</evidence>
<protein>
    <submittedName>
        <fullName evidence="2">Uncharacterized protein</fullName>
    </submittedName>
</protein>
<keyword evidence="3" id="KW-1185">Reference proteome</keyword>
<dbReference type="Proteomes" id="UP001553161">
    <property type="component" value="Unassembled WGS sequence"/>
</dbReference>
<comment type="caution">
    <text evidence="2">The sequence shown here is derived from an EMBL/GenBank/DDBJ whole genome shotgun (WGS) entry which is preliminary data.</text>
</comment>
<name>A0ABV3L5I2_9RHOB</name>